<dbReference type="EMBL" id="CAGKOT010000026">
    <property type="protein sequence ID" value="CAB5369668.1"/>
    <property type="molecule type" value="Genomic_DNA"/>
</dbReference>
<evidence type="ECO:0000256" key="6">
    <source>
        <dbReference type="ARBA" id="ARBA00023136"/>
    </source>
</evidence>
<comment type="subcellular location">
    <subcellularLocation>
        <location evidence="1">Membrane</location>
        <topology evidence="1">Multi-pass membrane protein</topology>
    </subcellularLocation>
</comment>
<reference evidence="11 14" key="2">
    <citation type="submission" date="2017-09" db="EMBL/GenBank/DDBJ databases">
        <title>Extensive intraspecific genome diversity in a model arbuscular mycorrhizal fungus.</title>
        <authorList>
            <person name="Chen E.C."/>
            <person name="Morin E."/>
            <person name="Beaudet D."/>
            <person name="Noel J."/>
            <person name="Ndikumana S."/>
            <person name="Charron P."/>
            <person name="St-Onge C."/>
            <person name="Giorgi J."/>
            <person name="Grigoriev I.V."/>
            <person name="Roux C."/>
            <person name="Martin F.M."/>
            <person name="Corradi N."/>
        </authorList>
    </citation>
    <scope>NUCLEOTIDE SEQUENCE [LARGE SCALE GENOMIC DNA]</scope>
    <source>
        <strain evidence="11 14">A5</strain>
    </source>
</reference>
<feature type="compositionally biased region" description="Polar residues" evidence="7">
    <location>
        <begin position="464"/>
        <end position="478"/>
    </location>
</feature>
<organism evidence="12 13">
    <name type="scientific">Rhizophagus irregularis</name>
    <dbReference type="NCBI Taxonomy" id="588596"/>
    <lineage>
        <taxon>Eukaryota</taxon>
        <taxon>Fungi</taxon>
        <taxon>Fungi incertae sedis</taxon>
        <taxon>Mucoromycota</taxon>
        <taxon>Glomeromycotina</taxon>
        <taxon>Glomeromycetes</taxon>
        <taxon>Glomerales</taxon>
        <taxon>Glomeraceae</taxon>
        <taxon>Rhizophagus</taxon>
    </lineage>
</organism>
<dbReference type="OrthoDB" id="407410at2759"/>
<evidence type="ECO:0000256" key="8">
    <source>
        <dbReference type="SAM" id="Phobius"/>
    </source>
</evidence>
<dbReference type="Gene3D" id="1.20.1420.30">
    <property type="entry name" value="NCX, central ion-binding region"/>
    <property type="match status" value="2"/>
</dbReference>
<feature type="transmembrane region" description="Helical" evidence="8">
    <location>
        <begin position="123"/>
        <end position="144"/>
    </location>
</feature>
<reference evidence="12 13" key="3">
    <citation type="submission" date="2017-10" db="EMBL/GenBank/DDBJ databases">
        <title>Extensive intraspecific genome diversity in a model arbuscular mycorrhizal fungus.</title>
        <authorList>
            <person name="Chen E.C.H."/>
            <person name="Morin E."/>
            <person name="Baudet D."/>
            <person name="Noel J."/>
            <person name="Ndikumana S."/>
            <person name="Charron P."/>
            <person name="St-Onge C."/>
            <person name="Giorgi J."/>
            <person name="Grigoriev I.V."/>
            <person name="Roux C."/>
            <person name="Martin F.M."/>
            <person name="Corradi N."/>
        </authorList>
    </citation>
    <scope>NUCLEOTIDE SEQUENCE [LARGE SCALE GENOMIC DNA]</scope>
    <source>
        <strain evidence="12 13">A1</strain>
    </source>
</reference>
<accession>A0A2I1F2K5</accession>
<evidence type="ECO:0000256" key="5">
    <source>
        <dbReference type="ARBA" id="ARBA00022989"/>
    </source>
</evidence>
<feature type="region of interest" description="Disordered" evidence="7">
    <location>
        <begin position="494"/>
        <end position="518"/>
    </location>
</feature>
<name>A0A2I1F2K5_9GLOM</name>
<keyword evidence="4 8" id="KW-0812">Transmembrane</keyword>
<feature type="transmembrane region" description="Helical" evidence="8">
    <location>
        <begin position="731"/>
        <end position="753"/>
    </location>
</feature>
<dbReference type="InterPro" id="IPR004837">
    <property type="entry name" value="NaCa_Exmemb"/>
</dbReference>
<dbReference type="Proteomes" id="UP000232688">
    <property type="component" value="Unassembled WGS sequence"/>
</dbReference>
<feature type="transmembrane region" description="Helical" evidence="8">
    <location>
        <begin position="252"/>
        <end position="276"/>
    </location>
</feature>
<dbReference type="VEuPathDB" id="FungiDB:RhiirFUN_016801"/>
<dbReference type="VEuPathDB" id="FungiDB:RhiirA1_384434"/>
<evidence type="ECO:0000256" key="7">
    <source>
        <dbReference type="SAM" id="MobiDB-lite"/>
    </source>
</evidence>
<feature type="transmembrane region" description="Helical" evidence="8">
    <location>
        <begin position="708"/>
        <end position="725"/>
    </location>
</feature>
<comment type="similarity">
    <text evidence="2">Belongs to the Ca(2+):cation antiporter (CaCA) (TC 2.A.19) family.</text>
</comment>
<feature type="transmembrane region" description="Helical" evidence="8">
    <location>
        <begin position="654"/>
        <end position="672"/>
    </location>
</feature>
<feature type="transmembrane region" description="Helical" evidence="8">
    <location>
        <begin position="199"/>
        <end position="220"/>
    </location>
</feature>
<dbReference type="PANTHER" id="PTHR12266:SF0">
    <property type="entry name" value="MITOCHONDRIAL SODIUM_CALCIUM EXCHANGER PROTEIN"/>
    <property type="match status" value="1"/>
</dbReference>
<dbReference type="GO" id="GO:0016020">
    <property type="term" value="C:membrane"/>
    <property type="evidence" value="ECO:0007669"/>
    <property type="project" value="UniProtKB-SubCell"/>
</dbReference>
<keyword evidence="6 8" id="KW-0472">Membrane</keyword>
<proteinExistence type="inferred from homology"/>
<evidence type="ECO:0000256" key="4">
    <source>
        <dbReference type="ARBA" id="ARBA00022692"/>
    </source>
</evidence>
<evidence type="ECO:0000313" key="14">
    <source>
        <dbReference type="Proteomes" id="UP000232722"/>
    </source>
</evidence>
<dbReference type="EMBL" id="LLXJ01001137">
    <property type="protein sequence ID" value="PKC03708.1"/>
    <property type="molecule type" value="Genomic_DNA"/>
</dbReference>
<evidence type="ECO:0000256" key="3">
    <source>
        <dbReference type="ARBA" id="ARBA00022448"/>
    </source>
</evidence>
<comment type="caution">
    <text evidence="12">The sequence shown here is derived from an EMBL/GenBank/DDBJ whole genome shotgun (WGS) entry which is preliminary data.</text>
</comment>
<feature type="transmembrane region" description="Helical" evidence="8">
    <location>
        <begin position="844"/>
        <end position="867"/>
    </location>
</feature>
<feature type="compositionally biased region" description="Low complexity" evidence="7">
    <location>
        <begin position="505"/>
        <end position="518"/>
    </location>
</feature>
<dbReference type="InterPro" id="IPR051359">
    <property type="entry name" value="CaCA_antiporter"/>
</dbReference>
<dbReference type="Proteomes" id="UP000232722">
    <property type="component" value="Unassembled WGS sequence"/>
</dbReference>
<evidence type="ECO:0000313" key="11">
    <source>
        <dbReference type="EMBL" id="PKC03708.1"/>
    </source>
</evidence>
<keyword evidence="5 8" id="KW-1133">Transmembrane helix</keyword>
<dbReference type="Proteomes" id="UP000684084">
    <property type="component" value="Unassembled WGS sequence"/>
</dbReference>
<dbReference type="InterPro" id="IPR044880">
    <property type="entry name" value="NCX_ion-bd_dom_sf"/>
</dbReference>
<dbReference type="AlphaFoldDB" id="A0A2I1F2K5"/>
<evidence type="ECO:0000313" key="13">
    <source>
        <dbReference type="Proteomes" id="UP000232688"/>
    </source>
</evidence>
<feature type="region of interest" description="Disordered" evidence="7">
    <location>
        <begin position="458"/>
        <end position="480"/>
    </location>
</feature>
<evidence type="ECO:0000259" key="9">
    <source>
        <dbReference type="Pfam" id="PF01699"/>
    </source>
</evidence>
<reference evidence="12 13" key="4">
    <citation type="submission" date="2017-10" db="EMBL/GenBank/DDBJ databases">
        <title>Genome analyses suggest a sexual origin of heterokaryosis in a supposedly ancient asexual fungus.</title>
        <authorList>
            <person name="Corradi N."/>
            <person name="Sedzielewska K."/>
            <person name="Noel J."/>
            <person name="Charron P."/>
            <person name="Farinelli L."/>
            <person name="Marton T."/>
            <person name="Kruger M."/>
            <person name="Pelin A."/>
            <person name="Brachmann A."/>
            <person name="Corradi N."/>
        </authorList>
    </citation>
    <scope>NUCLEOTIDE SEQUENCE [LARGE SCALE GENOMIC DNA]</scope>
    <source>
        <strain evidence="12 13">A1</strain>
    </source>
</reference>
<feature type="transmembrane region" description="Helical" evidence="8">
    <location>
        <begin position="6"/>
        <end position="27"/>
    </location>
</feature>
<protein>
    <recommendedName>
        <fullName evidence="9">Sodium/calcium exchanger membrane region domain-containing protein</fullName>
    </recommendedName>
</protein>
<dbReference type="PANTHER" id="PTHR12266">
    <property type="entry name" value="NA+/CA2+ K+ INDEPENDENT EXCHANGER"/>
    <property type="match status" value="1"/>
</dbReference>
<evidence type="ECO:0000256" key="1">
    <source>
        <dbReference type="ARBA" id="ARBA00004141"/>
    </source>
</evidence>
<keyword evidence="3" id="KW-0813">Transport</keyword>
<feature type="domain" description="Sodium/calcium exchanger membrane region" evidence="9">
    <location>
        <begin position="131"/>
        <end position="269"/>
    </location>
</feature>
<dbReference type="VEuPathDB" id="FungiDB:FUN_011662"/>
<dbReference type="Pfam" id="PF01699">
    <property type="entry name" value="Na_Ca_ex"/>
    <property type="match status" value="2"/>
</dbReference>
<reference evidence="11 14" key="1">
    <citation type="submission" date="2016-04" db="EMBL/GenBank/DDBJ databases">
        <title>Genome analyses suggest a sexual origin of heterokaryosis in a supposedly ancient asexual fungus.</title>
        <authorList>
            <person name="Ropars J."/>
            <person name="Sedzielewska K."/>
            <person name="Noel J."/>
            <person name="Charron P."/>
            <person name="Farinelli L."/>
            <person name="Marton T."/>
            <person name="Kruger M."/>
            <person name="Pelin A."/>
            <person name="Brachmann A."/>
            <person name="Corradi N."/>
        </authorList>
    </citation>
    <scope>NUCLEOTIDE SEQUENCE [LARGE SCALE GENOMIC DNA]</scope>
    <source>
        <strain evidence="11 14">A5</strain>
    </source>
</reference>
<gene>
    <name evidence="10" type="ORF">CHRIB12_LOCUS12302</name>
    <name evidence="12" type="ORF">RhiirA1_384434</name>
    <name evidence="11" type="ORF">RhiirA5_316281</name>
</gene>
<feature type="domain" description="Sodium/calcium exchanger membrane region" evidence="9">
    <location>
        <begin position="711"/>
        <end position="858"/>
    </location>
</feature>
<sequence length="868" mass="97555">MTVIHSRKTFFVLLCLLFFFNGIGLIWKRRITEKNSGWISEFSIKNNIQTAESLSNWKGSVLETKTNTFVIEGNNSFIDFNNECAEIYDHENKCEFVRQYCRDYSSGLINYLQFYFCSKKWRFLIMILLFLWLLFLFGFTGIAASEFFCPNLNTIASKLRLSESMAGMTFLAFGNGSPDLFSTFSAISHESGSLAIGELIGAASFITSVVAGSVAIVSPFRIKKAPFLRDVIFFLLAICVVLAIIWDGKIFLWESIILVLFYFIYVCTVAIGSWWAKNQKRRKWQERRARDEYTPALLINDDTENVREHNEDEIDTYNETDFLISENESYGSRDVSVPLGAESYNLPPYRHPSFTRSARPIYHRMRPSLFGAIEFRDVINSLKSDSNARALGVFGRNYTTDFYNTRSGRPRSRTMPMDRPLLSRSWASDNGGIMSIPIINFDNPNGDSNVDMIDQEVTSERNAESLSNDPISTPVSKQELSRSDALSIPHLMLIPPTSDQEATSPDRISSSSSLLSPRSPVLPPLNLSDLNYILDGSLHSSPRNSPLQTPLHSPDFPPVMSFWDKVRVLLFPCLEGFSQKSFIAKLIALLATPGFLLLILTLPVVESEETDSDDIENKNYGTSENQLQTPTIVVENDLAITNYEERKGTRWNRWLTAAQLVFAPLFVSFVLFPGDYKILLFFVLGGSIASIMCILFTRDDKPPRFHSLLCYIGFGIAIVWIYLVANEVVGLLQAIGLIMGLSDAIIGLTIFAMGNSLGDFVANITIAKMGFPTMAVSACFGGPMLNILLGIGIAGTYTTIHLGHAIDITIEPTLFISSMGLLITLFSFLIFLPRNDFHMTRGWGCYIISVYLICMIINVILELIKIYH</sequence>
<feature type="transmembrane region" description="Helical" evidence="8">
    <location>
        <begin position="227"/>
        <end position="246"/>
    </location>
</feature>
<feature type="transmembrane region" description="Helical" evidence="8">
    <location>
        <begin position="678"/>
        <end position="696"/>
    </location>
</feature>
<reference evidence="10" key="5">
    <citation type="submission" date="2020-05" db="EMBL/GenBank/DDBJ databases">
        <authorList>
            <person name="Rincon C."/>
            <person name="Sanders R I."/>
            <person name="Robbins C."/>
            <person name="Chaturvedi A."/>
        </authorList>
    </citation>
    <scope>NUCLEOTIDE SEQUENCE</scope>
    <source>
        <strain evidence="10">CHB12</strain>
    </source>
</reference>
<evidence type="ECO:0000313" key="10">
    <source>
        <dbReference type="EMBL" id="CAB5369668.1"/>
    </source>
</evidence>
<evidence type="ECO:0000313" key="12">
    <source>
        <dbReference type="EMBL" id="PKC59759.1"/>
    </source>
</evidence>
<feature type="transmembrane region" description="Helical" evidence="8">
    <location>
        <begin position="774"/>
        <end position="794"/>
    </location>
</feature>
<dbReference type="GO" id="GO:0006874">
    <property type="term" value="P:intracellular calcium ion homeostasis"/>
    <property type="evidence" value="ECO:0007669"/>
    <property type="project" value="TreeGrafter"/>
</dbReference>
<evidence type="ECO:0000256" key="2">
    <source>
        <dbReference type="ARBA" id="ARBA00008170"/>
    </source>
</evidence>
<feature type="transmembrane region" description="Helical" evidence="8">
    <location>
        <begin position="814"/>
        <end position="832"/>
    </location>
</feature>
<dbReference type="GO" id="GO:0008324">
    <property type="term" value="F:monoatomic cation transmembrane transporter activity"/>
    <property type="evidence" value="ECO:0007669"/>
    <property type="project" value="TreeGrafter"/>
</dbReference>
<dbReference type="EMBL" id="LLXH01001266">
    <property type="protein sequence ID" value="PKC59759.1"/>
    <property type="molecule type" value="Genomic_DNA"/>
</dbReference>